<organism evidence="11 12">
    <name type="scientific">Lysinibacillus capsici</name>
    <dbReference type="NCBI Taxonomy" id="2115968"/>
    <lineage>
        <taxon>Bacteria</taxon>
        <taxon>Bacillati</taxon>
        <taxon>Bacillota</taxon>
        <taxon>Bacilli</taxon>
        <taxon>Bacillales</taxon>
        <taxon>Bacillaceae</taxon>
        <taxon>Lysinibacillus</taxon>
    </lineage>
</organism>
<evidence type="ECO:0000259" key="9">
    <source>
        <dbReference type="PROSITE" id="PS50110"/>
    </source>
</evidence>
<dbReference type="Pfam" id="PF00486">
    <property type="entry name" value="Trans_reg_C"/>
    <property type="match status" value="1"/>
</dbReference>
<dbReference type="PANTHER" id="PTHR48111:SF40">
    <property type="entry name" value="PHOSPHATE REGULON TRANSCRIPTIONAL REGULATORY PROTEIN PHOB"/>
    <property type="match status" value="1"/>
</dbReference>
<evidence type="ECO:0000256" key="7">
    <source>
        <dbReference type="PROSITE-ProRule" id="PRU00169"/>
    </source>
</evidence>
<dbReference type="GO" id="GO:0005829">
    <property type="term" value="C:cytosol"/>
    <property type="evidence" value="ECO:0007669"/>
    <property type="project" value="TreeGrafter"/>
</dbReference>
<dbReference type="InterPro" id="IPR036388">
    <property type="entry name" value="WH-like_DNA-bd_sf"/>
</dbReference>
<reference evidence="11 12" key="1">
    <citation type="submission" date="2018-06" db="EMBL/GenBank/DDBJ databases">
        <authorList>
            <consortium name="Pathogen Informatics"/>
            <person name="Doyle S."/>
        </authorList>
    </citation>
    <scope>NUCLEOTIDE SEQUENCE [LARGE SCALE GENOMIC DNA]</scope>
    <source>
        <strain evidence="11 12">NCTC7582</strain>
    </source>
</reference>
<evidence type="ECO:0000313" key="12">
    <source>
        <dbReference type="Proteomes" id="UP000251431"/>
    </source>
</evidence>
<proteinExistence type="predicted"/>
<dbReference type="PANTHER" id="PTHR48111">
    <property type="entry name" value="REGULATOR OF RPOS"/>
    <property type="match status" value="1"/>
</dbReference>
<evidence type="ECO:0000256" key="4">
    <source>
        <dbReference type="ARBA" id="ARBA00023015"/>
    </source>
</evidence>
<evidence type="ECO:0000259" key="10">
    <source>
        <dbReference type="PROSITE" id="PS51755"/>
    </source>
</evidence>
<evidence type="ECO:0000256" key="3">
    <source>
        <dbReference type="ARBA" id="ARBA00023012"/>
    </source>
</evidence>
<dbReference type="GO" id="GO:0006355">
    <property type="term" value="P:regulation of DNA-templated transcription"/>
    <property type="evidence" value="ECO:0007669"/>
    <property type="project" value="InterPro"/>
</dbReference>
<dbReference type="RefSeq" id="WP_112118337.1">
    <property type="nucleotide sequence ID" value="NZ_CP134502.1"/>
</dbReference>
<dbReference type="PROSITE" id="PS50110">
    <property type="entry name" value="RESPONSE_REGULATORY"/>
    <property type="match status" value="1"/>
</dbReference>
<keyword evidence="2 7" id="KW-0597">Phosphoprotein</keyword>
<dbReference type="GO" id="GO:0032993">
    <property type="term" value="C:protein-DNA complex"/>
    <property type="evidence" value="ECO:0007669"/>
    <property type="project" value="TreeGrafter"/>
</dbReference>
<sequence length="233" mass="26568">MSNEKILIVEDDIDIMEVLSLTLANANYSVLKASSLSSGWHLAVTQQPDLILLDVNLPDGTGFELAKRIRDVSDVIIIFVTVNHLIEQKLEGFEVGADDYMTKPFIPKELLARIQANLKRRNPTKKSNIVHIDNLSIHLDEKNVYKDGQLLNLFTKEKLLLFFLIEHANQVISVDQLIDHVWGYDGVTDLKTVSVHISTLRRKIEDIPSKPKWIQTVRGFGYQFVYKKESGEK</sequence>
<dbReference type="SMART" id="SM00862">
    <property type="entry name" value="Trans_reg_C"/>
    <property type="match status" value="1"/>
</dbReference>
<dbReference type="InterPro" id="IPR011006">
    <property type="entry name" value="CheY-like_superfamily"/>
</dbReference>
<dbReference type="AlphaFoldDB" id="A0A2X1B960"/>
<dbReference type="InterPro" id="IPR039420">
    <property type="entry name" value="WalR-like"/>
</dbReference>
<feature type="domain" description="Response regulatory" evidence="9">
    <location>
        <begin position="5"/>
        <end position="118"/>
    </location>
</feature>
<protein>
    <submittedName>
        <fullName evidence="11">Winged helix family two component transcriptional regulator</fullName>
    </submittedName>
</protein>
<dbReference type="GO" id="GO:0000156">
    <property type="term" value="F:phosphorelay response regulator activity"/>
    <property type="evidence" value="ECO:0007669"/>
    <property type="project" value="TreeGrafter"/>
</dbReference>
<feature type="modified residue" description="4-aspartylphosphate" evidence="7">
    <location>
        <position position="54"/>
    </location>
</feature>
<comment type="subcellular location">
    <subcellularLocation>
        <location evidence="1">Cytoplasm</location>
    </subcellularLocation>
</comment>
<dbReference type="Pfam" id="PF00072">
    <property type="entry name" value="Response_reg"/>
    <property type="match status" value="1"/>
</dbReference>
<dbReference type="Proteomes" id="UP000251431">
    <property type="component" value="Unassembled WGS sequence"/>
</dbReference>
<dbReference type="InterPro" id="IPR001867">
    <property type="entry name" value="OmpR/PhoB-type_DNA-bd"/>
</dbReference>
<keyword evidence="6" id="KW-0804">Transcription</keyword>
<evidence type="ECO:0000256" key="1">
    <source>
        <dbReference type="ARBA" id="ARBA00004496"/>
    </source>
</evidence>
<dbReference type="Gene3D" id="1.10.10.10">
    <property type="entry name" value="Winged helix-like DNA-binding domain superfamily/Winged helix DNA-binding domain"/>
    <property type="match status" value="1"/>
</dbReference>
<feature type="DNA-binding region" description="OmpR/PhoB-type" evidence="8">
    <location>
        <begin position="127"/>
        <end position="226"/>
    </location>
</feature>
<keyword evidence="3" id="KW-0902">Two-component regulatory system</keyword>
<dbReference type="GO" id="GO:0000976">
    <property type="term" value="F:transcription cis-regulatory region binding"/>
    <property type="evidence" value="ECO:0007669"/>
    <property type="project" value="TreeGrafter"/>
</dbReference>
<evidence type="ECO:0000256" key="5">
    <source>
        <dbReference type="ARBA" id="ARBA00023125"/>
    </source>
</evidence>
<dbReference type="Gene3D" id="3.40.50.2300">
    <property type="match status" value="1"/>
</dbReference>
<dbReference type="InterPro" id="IPR001789">
    <property type="entry name" value="Sig_transdc_resp-reg_receiver"/>
</dbReference>
<gene>
    <name evidence="11" type="primary">yycF_4</name>
    <name evidence="11" type="ORF">NCTC7582_04308</name>
</gene>
<dbReference type="SUPFAM" id="SSF52172">
    <property type="entry name" value="CheY-like"/>
    <property type="match status" value="1"/>
</dbReference>
<dbReference type="FunFam" id="1.10.10.10:FF:000018">
    <property type="entry name" value="DNA-binding response regulator ResD"/>
    <property type="match status" value="1"/>
</dbReference>
<evidence type="ECO:0000256" key="8">
    <source>
        <dbReference type="PROSITE-ProRule" id="PRU01091"/>
    </source>
</evidence>
<keyword evidence="5 8" id="KW-0238">DNA-binding</keyword>
<evidence type="ECO:0000256" key="6">
    <source>
        <dbReference type="ARBA" id="ARBA00023163"/>
    </source>
</evidence>
<accession>A0A2X1B960</accession>
<dbReference type="Gene3D" id="6.10.250.690">
    <property type="match status" value="1"/>
</dbReference>
<dbReference type="EMBL" id="UAQE01000004">
    <property type="protein sequence ID" value="SPU38351.1"/>
    <property type="molecule type" value="Genomic_DNA"/>
</dbReference>
<feature type="domain" description="OmpR/PhoB-type" evidence="10">
    <location>
        <begin position="127"/>
        <end position="226"/>
    </location>
</feature>
<keyword evidence="4" id="KW-0805">Transcription regulation</keyword>
<dbReference type="CDD" id="cd00383">
    <property type="entry name" value="trans_reg_C"/>
    <property type="match status" value="1"/>
</dbReference>
<dbReference type="PROSITE" id="PS51755">
    <property type="entry name" value="OMPR_PHOB"/>
    <property type="match status" value="1"/>
</dbReference>
<dbReference type="SMART" id="SM00448">
    <property type="entry name" value="REC"/>
    <property type="match status" value="1"/>
</dbReference>
<evidence type="ECO:0000313" key="11">
    <source>
        <dbReference type="EMBL" id="SPU38351.1"/>
    </source>
</evidence>
<evidence type="ECO:0000256" key="2">
    <source>
        <dbReference type="ARBA" id="ARBA00022553"/>
    </source>
</evidence>
<name>A0A2X1B960_9BACI</name>